<evidence type="ECO:0000256" key="1">
    <source>
        <dbReference type="SAM" id="Phobius"/>
    </source>
</evidence>
<feature type="transmembrane region" description="Helical" evidence="1">
    <location>
        <begin position="21"/>
        <end position="40"/>
    </location>
</feature>
<protein>
    <submittedName>
        <fullName evidence="2">Uncharacterized protein</fullName>
    </submittedName>
</protein>
<proteinExistence type="predicted"/>
<evidence type="ECO:0000313" key="3">
    <source>
        <dbReference type="Proteomes" id="UP001497644"/>
    </source>
</evidence>
<keyword evidence="1" id="KW-0812">Transmembrane</keyword>
<accession>A0AAV2PB01</accession>
<feature type="transmembrane region" description="Helical" evidence="1">
    <location>
        <begin position="46"/>
        <end position="71"/>
    </location>
</feature>
<feature type="transmembrane region" description="Helical" evidence="1">
    <location>
        <begin position="83"/>
        <end position="102"/>
    </location>
</feature>
<keyword evidence="1" id="KW-1133">Transmembrane helix</keyword>
<reference evidence="2" key="1">
    <citation type="submission" date="2024-04" db="EMBL/GenBank/DDBJ databases">
        <authorList>
            <consortium name="Molecular Ecology Group"/>
        </authorList>
    </citation>
    <scope>NUCLEOTIDE SEQUENCE</scope>
</reference>
<feature type="transmembrane region" description="Helical" evidence="1">
    <location>
        <begin position="140"/>
        <end position="159"/>
    </location>
</feature>
<name>A0AAV2PB01_9HYME</name>
<gene>
    <name evidence="2" type="ORF">LPLAT_LOCUS14188</name>
</gene>
<dbReference type="Proteomes" id="UP001497644">
    <property type="component" value="Chromosome 9"/>
</dbReference>
<keyword evidence="3" id="KW-1185">Reference proteome</keyword>
<dbReference type="AlphaFoldDB" id="A0AAV2PB01"/>
<evidence type="ECO:0000313" key="2">
    <source>
        <dbReference type="EMBL" id="CAL1689219.1"/>
    </source>
</evidence>
<keyword evidence="1" id="KW-0472">Membrane</keyword>
<sequence>MPSAREPAMPQNSSYQRDIQYVLKLNNWILCTIGILPFTTRDIGRYAFPILIAFYNFIISFAMVPCALHIVYDQKDITIRLKLFGLLTFCLTAMTKYFILAIRRPKILYCIEYVKSDWWQVTFKSDREHMLKYAAAGRNLTIIATSIMYTSAIIYYLILPFCSEHKINNQTVRPLVFPVY</sequence>
<dbReference type="EMBL" id="OZ034832">
    <property type="protein sequence ID" value="CAL1689219.1"/>
    <property type="molecule type" value="Genomic_DNA"/>
</dbReference>
<organism evidence="2 3">
    <name type="scientific">Lasius platythorax</name>
    <dbReference type="NCBI Taxonomy" id="488582"/>
    <lineage>
        <taxon>Eukaryota</taxon>
        <taxon>Metazoa</taxon>
        <taxon>Ecdysozoa</taxon>
        <taxon>Arthropoda</taxon>
        <taxon>Hexapoda</taxon>
        <taxon>Insecta</taxon>
        <taxon>Pterygota</taxon>
        <taxon>Neoptera</taxon>
        <taxon>Endopterygota</taxon>
        <taxon>Hymenoptera</taxon>
        <taxon>Apocrita</taxon>
        <taxon>Aculeata</taxon>
        <taxon>Formicoidea</taxon>
        <taxon>Formicidae</taxon>
        <taxon>Formicinae</taxon>
        <taxon>Lasius</taxon>
        <taxon>Lasius</taxon>
    </lineage>
</organism>